<feature type="domain" description="Helicase C-terminal" evidence="11">
    <location>
        <begin position="733"/>
        <end position="875"/>
    </location>
</feature>
<dbReference type="InterPro" id="IPR036291">
    <property type="entry name" value="NAD(P)-bd_dom_sf"/>
</dbReference>
<dbReference type="InterPro" id="IPR051225">
    <property type="entry name" value="NAD(P)_epim/dehydratase"/>
</dbReference>
<dbReference type="GO" id="GO:0003676">
    <property type="term" value="F:nucleic acid binding"/>
    <property type="evidence" value="ECO:0007669"/>
    <property type="project" value="InterPro"/>
</dbReference>
<dbReference type="GO" id="GO:0008743">
    <property type="term" value="F:L-threonine 3-dehydrogenase activity"/>
    <property type="evidence" value="ECO:0007669"/>
    <property type="project" value="UniProtKB-EC"/>
</dbReference>
<keyword evidence="3" id="KW-0067">ATP-binding</keyword>
<dbReference type="CDD" id="cd18787">
    <property type="entry name" value="SF2_C_DEAD"/>
    <property type="match status" value="1"/>
</dbReference>
<dbReference type="Proteomes" id="UP000282613">
    <property type="component" value="Unassembled WGS sequence"/>
</dbReference>
<evidence type="ECO:0000256" key="7">
    <source>
        <dbReference type="ARBA" id="ARBA00066604"/>
    </source>
</evidence>
<feature type="domain" description="Helicase ATP-binding" evidence="10">
    <location>
        <begin position="477"/>
        <end position="692"/>
    </location>
</feature>
<evidence type="ECO:0000256" key="2">
    <source>
        <dbReference type="ARBA" id="ARBA00022741"/>
    </source>
</evidence>
<dbReference type="Gene3D" id="3.40.50.720">
    <property type="entry name" value="NAD(P)-binding Rossmann-like Domain"/>
    <property type="match status" value="1"/>
</dbReference>
<evidence type="ECO:0000256" key="5">
    <source>
        <dbReference type="ARBA" id="ARBA00059023"/>
    </source>
</evidence>
<dbReference type="Pfam" id="PF00270">
    <property type="entry name" value="DEAD"/>
    <property type="match status" value="1"/>
</dbReference>
<dbReference type="SMART" id="SM00487">
    <property type="entry name" value="DEXDc"/>
    <property type="match status" value="1"/>
</dbReference>
<evidence type="ECO:0000256" key="8">
    <source>
        <dbReference type="ARBA" id="ARBA00069940"/>
    </source>
</evidence>
<dbReference type="PANTHER" id="PTHR42687:SF1">
    <property type="entry name" value="L-THREONINE 3-DEHYDROGENASE, MITOCHONDRIAL"/>
    <property type="match status" value="1"/>
</dbReference>
<dbReference type="GO" id="GO:0006567">
    <property type="term" value="P:L-threonine catabolic process"/>
    <property type="evidence" value="ECO:0007669"/>
    <property type="project" value="TreeGrafter"/>
</dbReference>
<name>A0A0R3W9M8_TAEAS</name>
<dbReference type="STRING" id="60517.A0A0R3W9M8"/>
<evidence type="ECO:0000256" key="3">
    <source>
        <dbReference type="ARBA" id="ARBA00022840"/>
    </source>
</evidence>
<comment type="similarity">
    <text evidence="1">Belongs to the NAD(P)-dependent epimerase/dehydratase family.</text>
</comment>
<keyword evidence="2" id="KW-0547">Nucleotide-binding</keyword>
<dbReference type="InterPro" id="IPR027417">
    <property type="entry name" value="P-loop_NTPase"/>
</dbReference>
<dbReference type="SUPFAM" id="SSF51735">
    <property type="entry name" value="NAD(P)-binding Rossmann-fold domains"/>
    <property type="match status" value="1"/>
</dbReference>
<dbReference type="EMBL" id="UYRS01018583">
    <property type="protein sequence ID" value="VDK37975.1"/>
    <property type="molecule type" value="Genomic_DNA"/>
</dbReference>
<reference evidence="14" key="1">
    <citation type="submission" date="2017-02" db="UniProtKB">
        <authorList>
            <consortium name="WormBaseParasite"/>
        </authorList>
    </citation>
    <scope>IDENTIFICATION</scope>
</reference>
<dbReference type="SMART" id="SM00490">
    <property type="entry name" value="HELICc"/>
    <property type="match status" value="1"/>
</dbReference>
<comment type="function">
    <text evidence="5">Catalyzes the NAD(+)-dependent oxidation of L-threonine to 2-amino-3-ketobutyrate, mediating L-threonine catabolism.</text>
</comment>
<dbReference type="InterPro" id="IPR001650">
    <property type="entry name" value="Helicase_C-like"/>
</dbReference>
<dbReference type="GO" id="GO:0005524">
    <property type="term" value="F:ATP binding"/>
    <property type="evidence" value="ECO:0007669"/>
    <property type="project" value="UniProtKB-KW"/>
</dbReference>
<dbReference type="InterPro" id="IPR001509">
    <property type="entry name" value="Epimerase_deHydtase"/>
</dbReference>
<evidence type="ECO:0000313" key="14">
    <source>
        <dbReference type="WBParaSite" id="TASK_0000717101-mRNA-1"/>
    </source>
</evidence>
<comment type="pathway">
    <text evidence="6">Amino-acid degradation; L-threonine degradation via oxydo-reductase pathway; glycine from L-threonine: step 1/2.</text>
</comment>
<comment type="catalytic activity">
    <reaction evidence="4">
        <text>L-threonine + NAD(+) = (2S)-2-amino-3-oxobutanoate + NADH + H(+)</text>
        <dbReference type="Rhea" id="RHEA:13161"/>
        <dbReference type="ChEBI" id="CHEBI:15378"/>
        <dbReference type="ChEBI" id="CHEBI:57540"/>
        <dbReference type="ChEBI" id="CHEBI:57926"/>
        <dbReference type="ChEBI" id="CHEBI:57945"/>
        <dbReference type="ChEBI" id="CHEBI:78948"/>
        <dbReference type="EC" id="1.1.1.103"/>
    </reaction>
</comment>
<evidence type="ECO:0000259" key="10">
    <source>
        <dbReference type="PROSITE" id="PS51192"/>
    </source>
</evidence>
<keyword evidence="13" id="KW-1185">Reference proteome</keyword>
<dbReference type="PROSITE" id="PS51192">
    <property type="entry name" value="HELICASE_ATP_BIND_1"/>
    <property type="match status" value="1"/>
</dbReference>
<proteinExistence type="inferred from homology"/>
<dbReference type="InterPro" id="IPR014001">
    <property type="entry name" value="Helicase_ATP-bd"/>
</dbReference>
<dbReference type="Pfam" id="PF00271">
    <property type="entry name" value="Helicase_C"/>
    <property type="match status" value="1"/>
</dbReference>
<gene>
    <name evidence="12" type="ORF">TASK_LOCUS7172</name>
</gene>
<dbReference type="SUPFAM" id="SSF52540">
    <property type="entry name" value="P-loop containing nucleoside triphosphate hydrolases"/>
    <property type="match status" value="1"/>
</dbReference>
<sequence length="971" mass="108591">MLVRQATLACQRAFTFFATRATAVGANSKGYHGTGACAHQSSPKILITGGLGQLGMPLARVFRSKYGQDSVIVTDIKKPDPAVKDLGRFEFADIMDADGLRELIVEHRIDWLIHFSALLSAIGEQNTPLAMKVNIGGLHNIFNVAREFNLRLFIPSTIGAFGPNSPRNPTPDDCIQQPNTIYGVSKVHAELLGMYLNHRYGLDFRSLRLPGVISADVEPGGGTTDYAIHIFKYAMRGEPYPCFLSQNTRLPMIWIDDVIRAMAEVMECPREKLKRCVYNLAGISFTPKEINEAMLRGMHRHGLQEQLKTYELKYDVDFRQKIADSWPEVLDDSNARADWGWRHEVDIDGMVDKMFEYLKAHSKSNPSVQGSVVPMDYSAAFKSLTKGMDEFKAPEVKRLKNSSSSTESIDYCDYNTIPYKCMKEFLCKPPQIDKLGLPPIFSFKSLLKSPYNFPPDIVDILSSLKYTKPMPVQAEVIPIFHEGCNMLVGSPTGSGKTAAYLLPILNFAACAKFHPSSEKKHIVRPHSIVLSTTQELLGQIWTEAVKLGQNLFPKHGRIAILRRNHYGLRKKQNKEIKNTLKKVRELRLPSDTRVLITTPKRLAMLLAKTGMRCPINFSHLRWLVIDECDKMLESNIGDNASVLRAFRSQLTSILHSIRAYTTEFPNVALFSATLTPPVVAWATEELGGIDSSSSRGLVKVQLGDCNAAVSVVRQELRYCGSEQGKLLELRKMLIDGLVYPCLIFTESRQRAADLFREVILCDKLIHVSILSSEKSEAQRIATVKAFREGKVNVLICTDLLGRGMDFRSLMMVVNYDLPPSPVEYIHRVGRTGRAGRAGGRAVTLWTDADLPHMDSILEVMNRSGAEVDPDLKRLVSAWKSRKAKQMHARALGGVVSQRKGERKLAAKVASKKSRGEFKRERGLLRPWNPHRESITDVPGSKSRELKIVNGESMVGSGGRAKKRKRIVEEAV</sequence>
<evidence type="ECO:0000256" key="9">
    <source>
        <dbReference type="SAM" id="MobiDB-lite"/>
    </source>
</evidence>
<dbReference type="PANTHER" id="PTHR42687">
    <property type="entry name" value="L-THREONINE 3-DEHYDROGENASE"/>
    <property type="match status" value="1"/>
</dbReference>
<dbReference type="InterPro" id="IPR011545">
    <property type="entry name" value="DEAD/DEAH_box_helicase_dom"/>
</dbReference>
<organism evidence="14">
    <name type="scientific">Taenia asiatica</name>
    <name type="common">Asian tapeworm</name>
    <dbReference type="NCBI Taxonomy" id="60517"/>
    <lineage>
        <taxon>Eukaryota</taxon>
        <taxon>Metazoa</taxon>
        <taxon>Spiralia</taxon>
        <taxon>Lophotrochozoa</taxon>
        <taxon>Platyhelminthes</taxon>
        <taxon>Cestoda</taxon>
        <taxon>Eucestoda</taxon>
        <taxon>Cyclophyllidea</taxon>
        <taxon>Taeniidae</taxon>
        <taxon>Taenia</taxon>
    </lineage>
</organism>
<evidence type="ECO:0000313" key="13">
    <source>
        <dbReference type="Proteomes" id="UP000282613"/>
    </source>
</evidence>
<feature type="region of interest" description="Disordered" evidence="9">
    <location>
        <begin position="928"/>
        <end position="971"/>
    </location>
</feature>
<dbReference type="AlphaFoldDB" id="A0A0R3W9M8"/>
<evidence type="ECO:0000313" key="12">
    <source>
        <dbReference type="EMBL" id="VDK37975.1"/>
    </source>
</evidence>
<dbReference type="Pfam" id="PF01370">
    <property type="entry name" value="Epimerase"/>
    <property type="match status" value="1"/>
</dbReference>
<evidence type="ECO:0000259" key="11">
    <source>
        <dbReference type="PROSITE" id="PS51194"/>
    </source>
</evidence>
<protein>
    <recommendedName>
        <fullName evidence="8">L-threonine 3-dehydrogenase, mitochondrial</fullName>
        <ecNumber evidence="7">1.1.1.103</ecNumber>
    </recommendedName>
</protein>
<reference evidence="12 13" key="2">
    <citation type="submission" date="2018-11" db="EMBL/GenBank/DDBJ databases">
        <authorList>
            <consortium name="Pathogen Informatics"/>
        </authorList>
    </citation>
    <scope>NUCLEOTIDE SEQUENCE [LARGE SCALE GENOMIC DNA]</scope>
</reference>
<evidence type="ECO:0000256" key="4">
    <source>
        <dbReference type="ARBA" id="ARBA00050613"/>
    </source>
</evidence>
<dbReference type="WBParaSite" id="TASK_0000717101-mRNA-1">
    <property type="protein sequence ID" value="TASK_0000717101-mRNA-1"/>
    <property type="gene ID" value="TASK_0000717101"/>
</dbReference>
<accession>A0A0R3W9M8</accession>
<evidence type="ECO:0000256" key="6">
    <source>
        <dbReference type="ARBA" id="ARBA00060557"/>
    </source>
</evidence>
<dbReference type="FunFam" id="3.40.50.720:FF:000077">
    <property type="entry name" value="L-threonine 3-dehydrogenase, mitochondrial"/>
    <property type="match status" value="1"/>
</dbReference>
<dbReference type="Gene3D" id="3.40.50.300">
    <property type="entry name" value="P-loop containing nucleotide triphosphate hydrolases"/>
    <property type="match status" value="2"/>
</dbReference>
<dbReference type="EC" id="1.1.1.103" evidence="7"/>
<evidence type="ECO:0000256" key="1">
    <source>
        <dbReference type="ARBA" id="ARBA00007637"/>
    </source>
</evidence>
<dbReference type="OrthoDB" id="360161at2759"/>
<dbReference type="PROSITE" id="PS51194">
    <property type="entry name" value="HELICASE_CTER"/>
    <property type="match status" value="1"/>
</dbReference>